<dbReference type="GeneID" id="6749158"/>
<dbReference type="PROSITE" id="PS50259">
    <property type="entry name" value="G_PROTEIN_RECEP_F3_4"/>
    <property type="match status" value="1"/>
</dbReference>
<keyword evidence="3 9" id="KW-1133">Transmembrane helix</keyword>
<keyword evidence="4" id="KW-0297">G-protein coupled receptor</keyword>
<dbReference type="InParanoid" id="B3RLC1"/>
<dbReference type="eggNOG" id="KOG1055">
    <property type="taxonomic scope" value="Eukaryota"/>
</dbReference>
<dbReference type="STRING" id="10228.B3RLC1"/>
<dbReference type="InterPro" id="IPR002455">
    <property type="entry name" value="GPCR3_GABA-B"/>
</dbReference>
<accession>B3RLC1</accession>
<dbReference type="PRINTS" id="PR01176">
    <property type="entry name" value="GABABRECEPTR"/>
</dbReference>
<keyword evidence="6" id="KW-0675">Receptor</keyword>
<evidence type="ECO:0000259" key="10">
    <source>
        <dbReference type="PROSITE" id="PS50259"/>
    </source>
</evidence>
<evidence type="ECO:0000256" key="3">
    <source>
        <dbReference type="ARBA" id="ARBA00022989"/>
    </source>
</evidence>
<evidence type="ECO:0000256" key="5">
    <source>
        <dbReference type="ARBA" id="ARBA00023136"/>
    </source>
</evidence>
<dbReference type="PhylomeDB" id="B3RLC1"/>
<keyword evidence="12" id="KW-1185">Reference proteome</keyword>
<sequence length="213" mass="24128">MSLIGSKFGHISYALNSPSYWIIISPDYPDTIITPAKDLCVSKYTNLWVAILTSSNGLLIILAAFLAYETRQVKVQGLNDSKYIAICMYNLVLLSGIAVPVAFALQLHQDYPYLAIASLIIYCTSLSLCLFFIIRFRIICKYPVEERPIKVLKKDTSLILSTQCECQCSYTQSEGKLITALTVKLQEEFASNRDKLKITITKYQLWNIMIDKQ</sequence>
<dbReference type="InterPro" id="IPR017978">
    <property type="entry name" value="GPCR_3_C"/>
</dbReference>
<proteinExistence type="predicted"/>
<evidence type="ECO:0000256" key="9">
    <source>
        <dbReference type="SAM" id="Phobius"/>
    </source>
</evidence>
<keyword evidence="5 9" id="KW-0472">Membrane</keyword>
<dbReference type="PANTHER" id="PTHR10519">
    <property type="entry name" value="GABA-B RECEPTOR"/>
    <property type="match status" value="1"/>
</dbReference>
<evidence type="ECO:0000313" key="12">
    <source>
        <dbReference type="Proteomes" id="UP000009022"/>
    </source>
</evidence>
<name>B3RLC1_TRIAD</name>
<dbReference type="PANTHER" id="PTHR10519:SF20">
    <property type="entry name" value="G-PROTEIN COUPLED RECEPTOR 156-RELATED"/>
    <property type="match status" value="1"/>
</dbReference>
<evidence type="ECO:0000256" key="4">
    <source>
        <dbReference type="ARBA" id="ARBA00023040"/>
    </source>
</evidence>
<reference evidence="11 12" key="1">
    <citation type="journal article" date="2008" name="Nature">
        <title>The Trichoplax genome and the nature of placozoans.</title>
        <authorList>
            <person name="Srivastava M."/>
            <person name="Begovic E."/>
            <person name="Chapman J."/>
            <person name="Putnam N.H."/>
            <person name="Hellsten U."/>
            <person name="Kawashima T."/>
            <person name="Kuo A."/>
            <person name="Mitros T."/>
            <person name="Salamov A."/>
            <person name="Carpenter M.L."/>
            <person name="Signorovitch A.Y."/>
            <person name="Moreno M.A."/>
            <person name="Kamm K."/>
            <person name="Grimwood J."/>
            <person name="Schmutz J."/>
            <person name="Shapiro H."/>
            <person name="Grigoriev I.V."/>
            <person name="Buss L.W."/>
            <person name="Schierwater B."/>
            <person name="Dellaporta S.L."/>
            <person name="Rokhsar D.S."/>
        </authorList>
    </citation>
    <scope>NUCLEOTIDE SEQUENCE [LARGE SCALE GENOMIC DNA]</scope>
    <source>
        <strain evidence="11 12">Grell-BS-1999</strain>
    </source>
</reference>
<evidence type="ECO:0000313" key="11">
    <source>
        <dbReference type="EMBL" id="EDV28741.1"/>
    </source>
</evidence>
<feature type="transmembrane region" description="Helical" evidence="9">
    <location>
        <begin position="88"/>
        <end position="107"/>
    </location>
</feature>
<evidence type="ECO:0000256" key="8">
    <source>
        <dbReference type="ARBA" id="ARBA00023224"/>
    </source>
</evidence>
<dbReference type="HOGENOM" id="CLU_1295855_0_0_1"/>
<dbReference type="RefSeq" id="XP_002107943.1">
    <property type="nucleotide sequence ID" value="XM_002107907.1"/>
</dbReference>
<dbReference type="AlphaFoldDB" id="B3RLC1"/>
<dbReference type="Pfam" id="PF00003">
    <property type="entry name" value="7tm_3"/>
    <property type="match status" value="1"/>
</dbReference>
<dbReference type="Proteomes" id="UP000009022">
    <property type="component" value="Unassembled WGS sequence"/>
</dbReference>
<evidence type="ECO:0000256" key="2">
    <source>
        <dbReference type="ARBA" id="ARBA00022692"/>
    </source>
</evidence>
<evidence type="ECO:0000256" key="7">
    <source>
        <dbReference type="ARBA" id="ARBA00023180"/>
    </source>
</evidence>
<protein>
    <recommendedName>
        <fullName evidence="10">G-protein coupled receptors family 3 profile domain-containing protein</fullName>
    </recommendedName>
</protein>
<feature type="domain" description="G-protein coupled receptors family 3 profile" evidence="10">
    <location>
        <begin position="40"/>
        <end position="143"/>
    </location>
</feature>
<dbReference type="EMBL" id="DS985241">
    <property type="protein sequence ID" value="EDV28741.1"/>
    <property type="molecule type" value="Genomic_DNA"/>
</dbReference>
<evidence type="ECO:0000256" key="6">
    <source>
        <dbReference type="ARBA" id="ARBA00023170"/>
    </source>
</evidence>
<feature type="transmembrane region" description="Helical" evidence="9">
    <location>
        <begin position="113"/>
        <end position="134"/>
    </location>
</feature>
<dbReference type="GO" id="GO:0038039">
    <property type="term" value="C:G protein-coupled receptor heterodimeric complex"/>
    <property type="evidence" value="ECO:0000318"/>
    <property type="project" value="GO_Central"/>
</dbReference>
<comment type="subcellular location">
    <subcellularLocation>
        <location evidence="1">Membrane</location>
        <topology evidence="1">Multi-pass membrane protein</topology>
    </subcellularLocation>
</comment>
<organism evidence="11 12">
    <name type="scientific">Trichoplax adhaerens</name>
    <name type="common">Trichoplax reptans</name>
    <dbReference type="NCBI Taxonomy" id="10228"/>
    <lineage>
        <taxon>Eukaryota</taxon>
        <taxon>Metazoa</taxon>
        <taxon>Placozoa</taxon>
        <taxon>Uniplacotomia</taxon>
        <taxon>Trichoplacea</taxon>
        <taxon>Trichoplacidae</taxon>
        <taxon>Trichoplax</taxon>
    </lineage>
</organism>
<dbReference type="KEGG" id="tad:TRIADDRAFT_51954"/>
<dbReference type="GO" id="GO:0004965">
    <property type="term" value="F:G protein-coupled GABA receptor activity"/>
    <property type="evidence" value="ECO:0000318"/>
    <property type="project" value="GO_Central"/>
</dbReference>
<keyword evidence="7" id="KW-0325">Glycoprotein</keyword>
<gene>
    <name evidence="11" type="ORF">TRIADDRAFT_51954</name>
</gene>
<keyword evidence="2 9" id="KW-0812">Transmembrane</keyword>
<dbReference type="OrthoDB" id="2150267at2759"/>
<evidence type="ECO:0000256" key="1">
    <source>
        <dbReference type="ARBA" id="ARBA00004141"/>
    </source>
</evidence>
<keyword evidence="8" id="KW-0807">Transducer</keyword>
<feature type="transmembrane region" description="Helical" evidence="9">
    <location>
        <begin position="47"/>
        <end position="68"/>
    </location>
</feature>
<dbReference type="CTD" id="6749158"/>
<dbReference type="GO" id="GO:0007214">
    <property type="term" value="P:gamma-aminobutyric acid signaling pathway"/>
    <property type="evidence" value="ECO:0000318"/>
    <property type="project" value="GO_Central"/>
</dbReference>